<accession>A0A0A9HLA3</accession>
<proteinExistence type="predicted"/>
<protein>
    <submittedName>
        <fullName evidence="1">Uncharacterized protein</fullName>
    </submittedName>
</protein>
<reference evidence="1" key="1">
    <citation type="submission" date="2014-09" db="EMBL/GenBank/DDBJ databases">
        <authorList>
            <person name="Magalhaes I.L.F."/>
            <person name="Oliveira U."/>
            <person name="Santos F.R."/>
            <person name="Vidigal T.H.D.A."/>
            <person name="Brescovit A.D."/>
            <person name="Santos A.J."/>
        </authorList>
    </citation>
    <scope>NUCLEOTIDE SEQUENCE</scope>
    <source>
        <tissue evidence="1">Shoot tissue taken approximately 20 cm above the soil surface</tissue>
    </source>
</reference>
<dbReference type="AlphaFoldDB" id="A0A0A9HLA3"/>
<organism evidence="1">
    <name type="scientific">Arundo donax</name>
    <name type="common">Giant reed</name>
    <name type="synonym">Donax arundinaceus</name>
    <dbReference type="NCBI Taxonomy" id="35708"/>
    <lineage>
        <taxon>Eukaryota</taxon>
        <taxon>Viridiplantae</taxon>
        <taxon>Streptophyta</taxon>
        <taxon>Embryophyta</taxon>
        <taxon>Tracheophyta</taxon>
        <taxon>Spermatophyta</taxon>
        <taxon>Magnoliopsida</taxon>
        <taxon>Liliopsida</taxon>
        <taxon>Poales</taxon>
        <taxon>Poaceae</taxon>
        <taxon>PACMAD clade</taxon>
        <taxon>Arundinoideae</taxon>
        <taxon>Arundineae</taxon>
        <taxon>Arundo</taxon>
    </lineage>
</organism>
<dbReference type="EMBL" id="GBRH01164228">
    <property type="protein sequence ID" value="JAE33668.1"/>
    <property type="molecule type" value="Transcribed_RNA"/>
</dbReference>
<name>A0A0A9HLA3_ARUDO</name>
<evidence type="ECO:0000313" key="1">
    <source>
        <dbReference type="EMBL" id="JAE33668.1"/>
    </source>
</evidence>
<sequence>MNATWSGFSPTRHISSNSSRASLLWPCSASPTIIAVHETTSSFVRLENTTSASDKLPLFPYISISALLTITWCSSPAETARLWSCRPASNAAAFAQTLRRLATVNSLGRGQLL</sequence>
<reference evidence="1" key="2">
    <citation type="journal article" date="2015" name="Data Brief">
        <title>Shoot transcriptome of the giant reed, Arundo donax.</title>
        <authorList>
            <person name="Barrero R.A."/>
            <person name="Guerrero F.D."/>
            <person name="Moolhuijzen P."/>
            <person name="Goolsby J.A."/>
            <person name="Tidwell J."/>
            <person name="Bellgard S.E."/>
            <person name="Bellgard M.I."/>
        </authorList>
    </citation>
    <scope>NUCLEOTIDE SEQUENCE</scope>
    <source>
        <tissue evidence="1">Shoot tissue taken approximately 20 cm above the soil surface</tissue>
    </source>
</reference>